<proteinExistence type="predicted"/>
<accession>A0A6B0U6P0</accession>
<organism evidence="1">
    <name type="scientific">Ixodes ricinus</name>
    <name type="common">Common tick</name>
    <name type="synonym">Acarus ricinus</name>
    <dbReference type="NCBI Taxonomy" id="34613"/>
    <lineage>
        <taxon>Eukaryota</taxon>
        <taxon>Metazoa</taxon>
        <taxon>Ecdysozoa</taxon>
        <taxon>Arthropoda</taxon>
        <taxon>Chelicerata</taxon>
        <taxon>Arachnida</taxon>
        <taxon>Acari</taxon>
        <taxon>Parasitiformes</taxon>
        <taxon>Ixodida</taxon>
        <taxon>Ixodoidea</taxon>
        <taxon>Ixodidae</taxon>
        <taxon>Ixodinae</taxon>
        <taxon>Ixodes</taxon>
    </lineage>
</organism>
<protein>
    <submittedName>
        <fullName evidence="1">Putative secreted protein</fullName>
    </submittedName>
</protein>
<dbReference type="EMBL" id="GIFC01002754">
    <property type="protein sequence ID" value="MXU84837.1"/>
    <property type="molecule type" value="Transcribed_RNA"/>
</dbReference>
<dbReference type="AlphaFoldDB" id="A0A6B0U6P0"/>
<reference evidence="1" key="1">
    <citation type="submission" date="2019-12" db="EMBL/GenBank/DDBJ databases">
        <title>An insight into the sialome of adult female Ixodes ricinus ticks feeding for 6 days.</title>
        <authorList>
            <person name="Perner J."/>
            <person name="Ribeiro J.M.C."/>
        </authorList>
    </citation>
    <scope>NUCLEOTIDE SEQUENCE</scope>
    <source>
        <strain evidence="1">Semi-engorged</strain>
        <tissue evidence="1">Salivary glands</tissue>
    </source>
</reference>
<name>A0A6B0U6P0_IXORI</name>
<evidence type="ECO:0000313" key="1">
    <source>
        <dbReference type="EMBL" id="MXU84837.1"/>
    </source>
</evidence>
<sequence>MRVCLVSACHTTALVPPSPVCGMSLPCHAFKERTTQADIFYADTTPNFLPTVMKASTVRSMSSLVCAAEICTLILALPLGTTG</sequence>